<evidence type="ECO:0000256" key="3">
    <source>
        <dbReference type="ARBA" id="ARBA00022679"/>
    </source>
</evidence>
<dbReference type="AlphaFoldDB" id="A0A9X9LE24"/>
<evidence type="ECO:0000259" key="5">
    <source>
        <dbReference type="PROSITE" id="PS51278"/>
    </source>
</evidence>
<evidence type="ECO:0000313" key="6">
    <source>
        <dbReference type="EMBL" id="VCW65656.1"/>
    </source>
</evidence>
<evidence type="ECO:0000256" key="1">
    <source>
        <dbReference type="ARBA" id="ARBA00001031"/>
    </source>
</evidence>
<comment type="catalytic activity">
    <reaction evidence="1">
        <text>D-fructose 6-phosphate + L-glutamine = D-glucosamine 6-phosphate + L-glutamate</text>
        <dbReference type="Rhea" id="RHEA:13237"/>
        <dbReference type="ChEBI" id="CHEBI:29985"/>
        <dbReference type="ChEBI" id="CHEBI:58359"/>
        <dbReference type="ChEBI" id="CHEBI:58725"/>
        <dbReference type="ChEBI" id="CHEBI:61527"/>
        <dbReference type="EC" id="2.6.1.16"/>
    </reaction>
</comment>
<proteinExistence type="predicted"/>
<evidence type="ECO:0000256" key="2">
    <source>
        <dbReference type="ARBA" id="ARBA00012916"/>
    </source>
</evidence>
<evidence type="ECO:0000256" key="4">
    <source>
        <dbReference type="ARBA" id="ARBA00022962"/>
    </source>
</evidence>
<dbReference type="GO" id="GO:0006002">
    <property type="term" value="P:fructose 6-phosphate metabolic process"/>
    <property type="evidence" value="ECO:0007669"/>
    <property type="project" value="TreeGrafter"/>
</dbReference>
<dbReference type="PANTHER" id="PTHR10937:SF10">
    <property type="entry name" value="GLUTAMINE--FRUCTOSE-6-PHOSPHATE AMINOTRANSFERASE [ISOMERIZING] 2"/>
    <property type="match status" value="1"/>
</dbReference>
<dbReference type="Proteomes" id="UP000269945">
    <property type="component" value="Unassembled WGS sequence"/>
</dbReference>
<dbReference type="EC" id="2.6.1.16" evidence="2"/>
<organism evidence="6 7">
    <name type="scientific">Gulo gulo</name>
    <name type="common">Wolverine</name>
    <name type="synonym">Gluton</name>
    <dbReference type="NCBI Taxonomy" id="48420"/>
    <lineage>
        <taxon>Eukaryota</taxon>
        <taxon>Metazoa</taxon>
        <taxon>Chordata</taxon>
        <taxon>Craniata</taxon>
        <taxon>Vertebrata</taxon>
        <taxon>Euteleostomi</taxon>
        <taxon>Mammalia</taxon>
        <taxon>Eutheria</taxon>
        <taxon>Laurasiatheria</taxon>
        <taxon>Carnivora</taxon>
        <taxon>Caniformia</taxon>
        <taxon>Musteloidea</taxon>
        <taxon>Mustelidae</taxon>
        <taxon>Guloninae</taxon>
        <taxon>Gulo</taxon>
    </lineage>
</organism>
<dbReference type="Gene3D" id="3.60.20.10">
    <property type="entry name" value="Glutamine Phosphoribosylpyrophosphate, subunit 1, domain 1"/>
    <property type="match status" value="1"/>
</dbReference>
<dbReference type="PANTHER" id="PTHR10937">
    <property type="entry name" value="GLUCOSAMINE--FRUCTOSE-6-PHOSPHATE AMINOTRANSFERASE, ISOMERIZING"/>
    <property type="match status" value="1"/>
</dbReference>
<name>A0A9X9LE24_GULGU</name>
<comment type="caution">
    <text evidence="6">The sequence shown here is derived from an EMBL/GenBank/DDBJ whole genome shotgun (WGS) entry which is preliminary data.</text>
</comment>
<feature type="non-terminal residue" evidence="6">
    <location>
        <position position="142"/>
    </location>
</feature>
<dbReference type="InterPro" id="IPR029055">
    <property type="entry name" value="Ntn_hydrolases_N"/>
</dbReference>
<reference evidence="6 7" key="1">
    <citation type="submission" date="2018-10" db="EMBL/GenBank/DDBJ databases">
        <authorList>
            <person name="Ekblom R."/>
            <person name="Jareborg N."/>
        </authorList>
    </citation>
    <scope>NUCLEOTIDE SEQUENCE [LARGE SCALE GENOMIC DNA]</scope>
    <source>
        <tissue evidence="6">Muscle</tissue>
    </source>
</reference>
<dbReference type="GO" id="GO:0006487">
    <property type="term" value="P:protein N-linked glycosylation"/>
    <property type="evidence" value="ECO:0007669"/>
    <property type="project" value="TreeGrafter"/>
</dbReference>
<dbReference type="GO" id="GO:0004360">
    <property type="term" value="F:glutamine-fructose-6-phosphate transaminase (isomerizing) activity"/>
    <property type="evidence" value="ECO:0007669"/>
    <property type="project" value="UniProtKB-EC"/>
</dbReference>
<feature type="non-terminal residue" evidence="6">
    <location>
        <position position="1"/>
    </location>
</feature>
<keyword evidence="7" id="KW-1185">Reference proteome</keyword>
<protein>
    <recommendedName>
        <fullName evidence="2">glutamine--fructose-6-phosphate transaminase (isomerizing)</fullName>
        <ecNumber evidence="2">2.6.1.16</ecNumber>
    </recommendedName>
</protein>
<dbReference type="InterPro" id="IPR017932">
    <property type="entry name" value="GATase_2_dom"/>
</dbReference>
<dbReference type="GO" id="GO:0006047">
    <property type="term" value="P:UDP-N-acetylglucosamine metabolic process"/>
    <property type="evidence" value="ECO:0007669"/>
    <property type="project" value="TreeGrafter"/>
</dbReference>
<keyword evidence="4" id="KW-0315">Glutamine amidotransferase</keyword>
<dbReference type="PROSITE" id="PS51278">
    <property type="entry name" value="GATASE_TYPE_2"/>
    <property type="match status" value="1"/>
</dbReference>
<keyword evidence="3" id="KW-0808">Transferase</keyword>
<evidence type="ECO:0000313" key="7">
    <source>
        <dbReference type="Proteomes" id="UP000269945"/>
    </source>
</evidence>
<gene>
    <name evidence="6" type="ORF">BN2614_LOCUS2</name>
</gene>
<dbReference type="EMBL" id="CYRY02001298">
    <property type="protein sequence ID" value="VCW65656.1"/>
    <property type="molecule type" value="Genomic_DNA"/>
</dbReference>
<feature type="domain" description="Glutamine amidotransferase type-2" evidence="5">
    <location>
        <begin position="41"/>
        <end position="142"/>
    </location>
</feature>
<sequence length="142" mass="16340">GPEAGRREPRPAECQARTEFRVSRTCRVPEPRRARAAATMCGIFAYMNYRVPRTRKEIFETLIKGLQRLEYRGYDSAGVAIDGHNNEVKERHIQLVKKRGNVKALDEELYKQDSMDLKVEFETHFGIAHTRWATHGVPNAVN</sequence>
<accession>A0A9X9LE24</accession>
<dbReference type="SUPFAM" id="SSF56235">
    <property type="entry name" value="N-terminal nucleophile aminohydrolases (Ntn hydrolases)"/>
    <property type="match status" value="1"/>
</dbReference>